<dbReference type="AlphaFoldDB" id="A0A0T6BEQ9"/>
<keyword evidence="3" id="KW-1185">Reference proteome</keyword>
<evidence type="ECO:0000313" key="3">
    <source>
        <dbReference type="Proteomes" id="UP000051574"/>
    </source>
</evidence>
<dbReference type="SUPFAM" id="SSF48726">
    <property type="entry name" value="Immunoglobulin"/>
    <property type="match status" value="1"/>
</dbReference>
<protein>
    <submittedName>
        <fullName evidence="2">Immunoglobulin</fullName>
    </submittedName>
</protein>
<dbReference type="InterPro" id="IPR013783">
    <property type="entry name" value="Ig-like_fold"/>
</dbReference>
<evidence type="ECO:0000259" key="1">
    <source>
        <dbReference type="PROSITE" id="PS50835"/>
    </source>
</evidence>
<dbReference type="PANTHER" id="PTHR21261:SF2">
    <property type="entry name" value="GH04238P-RELATED"/>
    <property type="match status" value="1"/>
</dbReference>
<dbReference type="OrthoDB" id="6478865at2759"/>
<accession>A0A0T6BEQ9</accession>
<feature type="domain" description="Ig-like" evidence="1">
    <location>
        <begin position="21"/>
        <end position="118"/>
    </location>
</feature>
<dbReference type="InterPro" id="IPR036179">
    <property type="entry name" value="Ig-like_dom_sf"/>
</dbReference>
<feature type="non-terminal residue" evidence="2">
    <location>
        <position position="1"/>
    </location>
</feature>
<dbReference type="InterPro" id="IPR007110">
    <property type="entry name" value="Ig-like_dom"/>
</dbReference>
<comment type="caution">
    <text evidence="2">The sequence shown here is derived from an EMBL/GenBank/DDBJ whole genome shotgun (WGS) entry which is preliminary data.</text>
</comment>
<gene>
    <name evidence="2" type="ORF">AMK59_2935</name>
</gene>
<reference evidence="2 3" key="1">
    <citation type="submission" date="2015-09" db="EMBL/GenBank/DDBJ databases">
        <title>Draft genome of the scarab beetle Oryctes borbonicus.</title>
        <authorList>
            <person name="Meyer J.M."/>
            <person name="Markov G.V."/>
            <person name="Baskaran P."/>
            <person name="Herrmann M."/>
            <person name="Sommer R.J."/>
            <person name="Roedelsperger C."/>
        </authorList>
    </citation>
    <scope>NUCLEOTIDE SEQUENCE [LARGE SCALE GENOMIC DNA]</scope>
    <source>
        <strain evidence="2">OB123</strain>
        <tissue evidence="2">Whole animal</tissue>
    </source>
</reference>
<sequence length="121" mass="13387">TSSGICVKINNLQVPEVIRHGSPAVLDCDFSLEPLGDDELVVKWYKNKTLVYQWIPARRPVGLGILKGRLNLAYAASEQNYSVHRALHILKSGPDLSGAYTCSVSTLKNEDERTKTMLVFG</sequence>
<organism evidence="2 3">
    <name type="scientific">Oryctes borbonicus</name>
    <dbReference type="NCBI Taxonomy" id="1629725"/>
    <lineage>
        <taxon>Eukaryota</taxon>
        <taxon>Metazoa</taxon>
        <taxon>Ecdysozoa</taxon>
        <taxon>Arthropoda</taxon>
        <taxon>Hexapoda</taxon>
        <taxon>Insecta</taxon>
        <taxon>Pterygota</taxon>
        <taxon>Neoptera</taxon>
        <taxon>Endopterygota</taxon>
        <taxon>Coleoptera</taxon>
        <taxon>Polyphaga</taxon>
        <taxon>Scarabaeiformia</taxon>
        <taxon>Scarabaeidae</taxon>
        <taxon>Dynastinae</taxon>
        <taxon>Oryctes</taxon>
    </lineage>
</organism>
<dbReference type="PROSITE" id="PS50835">
    <property type="entry name" value="IG_LIKE"/>
    <property type="match status" value="1"/>
</dbReference>
<name>A0A0T6BEQ9_9SCAR</name>
<dbReference type="EMBL" id="LJIG01001265">
    <property type="protein sequence ID" value="KRT85675.1"/>
    <property type="molecule type" value="Genomic_DNA"/>
</dbReference>
<proteinExistence type="predicted"/>
<dbReference type="Gene3D" id="2.60.40.10">
    <property type="entry name" value="Immunoglobulins"/>
    <property type="match status" value="1"/>
</dbReference>
<dbReference type="Proteomes" id="UP000051574">
    <property type="component" value="Unassembled WGS sequence"/>
</dbReference>
<dbReference type="PANTHER" id="PTHR21261">
    <property type="entry name" value="BEAT PROTEIN"/>
    <property type="match status" value="1"/>
</dbReference>
<evidence type="ECO:0000313" key="2">
    <source>
        <dbReference type="EMBL" id="KRT85675.1"/>
    </source>
</evidence>
<feature type="non-terminal residue" evidence="2">
    <location>
        <position position="121"/>
    </location>
</feature>